<dbReference type="PANTHER" id="PTHR47088:SF1">
    <property type="entry name" value="G-PROTEIN COUPLED RECEPTORS FAMILY 1 PROFILE DOMAIN-CONTAINING PROTEIN-RELATED"/>
    <property type="match status" value="1"/>
</dbReference>
<dbReference type="CTD" id="188412"/>
<evidence type="ECO:0000256" key="5">
    <source>
        <dbReference type="SAM" id="Phobius"/>
    </source>
</evidence>
<evidence type="ECO:0000313" key="8">
    <source>
        <dbReference type="Proteomes" id="UP000001940"/>
    </source>
</evidence>
<dbReference type="PROSITE" id="PS50262">
    <property type="entry name" value="G_PROTEIN_RECEP_F1_2"/>
    <property type="match status" value="1"/>
</dbReference>
<dbReference type="PaxDb" id="6239-T11F1.5"/>
<dbReference type="FunCoup" id="Q9U8C8">
    <property type="interactions" value="6"/>
</dbReference>
<dbReference type="InParanoid" id="Q9U8C8"/>
<dbReference type="InterPro" id="IPR019427">
    <property type="entry name" value="7TM_GPCR_serpentine_rcpt_Srw"/>
</dbReference>
<dbReference type="PIR" id="G88085">
    <property type="entry name" value="G88085"/>
</dbReference>
<evidence type="ECO:0000256" key="3">
    <source>
        <dbReference type="ARBA" id="ARBA00022989"/>
    </source>
</evidence>
<dbReference type="eggNOG" id="ENOG502TFSR">
    <property type="taxonomic scope" value="Eukaryota"/>
</dbReference>
<feature type="transmembrane region" description="Helical" evidence="5">
    <location>
        <begin position="256"/>
        <end position="277"/>
    </location>
</feature>
<dbReference type="OrthoDB" id="5864054at2759"/>
<feature type="transmembrane region" description="Helical" evidence="5">
    <location>
        <begin position="82"/>
        <end position="100"/>
    </location>
</feature>
<dbReference type="RefSeq" id="NP_001364795.1">
    <property type="nucleotide sequence ID" value="NM_001377740.1"/>
</dbReference>
<dbReference type="HOGENOM" id="CLU_043715_0_1_1"/>
<dbReference type="GeneID" id="188412"/>
<feature type="transmembrane region" description="Helical" evidence="5">
    <location>
        <begin position="297"/>
        <end position="322"/>
    </location>
</feature>
<dbReference type="GO" id="GO:0008528">
    <property type="term" value="F:G protein-coupled peptide receptor activity"/>
    <property type="evidence" value="ECO:0007669"/>
    <property type="project" value="InterPro"/>
</dbReference>
<dbReference type="PhylomeDB" id="Q9U8C8"/>
<dbReference type="GO" id="GO:0016020">
    <property type="term" value="C:membrane"/>
    <property type="evidence" value="ECO:0007669"/>
    <property type="project" value="UniProtKB-SubCell"/>
</dbReference>
<feature type="domain" description="G-protein coupled receptors family 1 profile" evidence="6">
    <location>
        <begin position="34"/>
        <end position="315"/>
    </location>
</feature>
<protein>
    <submittedName>
        <fullName evidence="7">G-protein coupled receptors family 1 profile domain-containing protein</fullName>
    </submittedName>
</protein>
<feature type="transmembrane region" description="Helical" evidence="5">
    <location>
        <begin position="55"/>
        <end position="75"/>
    </location>
</feature>
<dbReference type="InterPro" id="IPR017452">
    <property type="entry name" value="GPCR_Rhodpsn_7TM"/>
</dbReference>
<dbReference type="KEGG" id="cel:CELE_T11F1.5"/>
<dbReference type="EMBL" id="BX284602">
    <property type="protein sequence ID" value="CCD72784.1"/>
    <property type="molecule type" value="Genomic_DNA"/>
</dbReference>
<comment type="subcellular location">
    <subcellularLocation>
        <location evidence="1">Membrane</location>
    </subcellularLocation>
</comment>
<accession>Q9U8C8</accession>
<evidence type="ECO:0000259" key="6">
    <source>
        <dbReference type="PROSITE" id="PS50262"/>
    </source>
</evidence>
<dbReference type="SMR" id="Q9U8C8"/>
<name>Q9U8C8_CAEEL</name>
<dbReference type="PANTHER" id="PTHR47088">
    <property type="entry name" value="SERPENTINE RECEPTOR, CLASS W"/>
    <property type="match status" value="1"/>
</dbReference>
<evidence type="ECO:0000256" key="1">
    <source>
        <dbReference type="ARBA" id="ARBA00004370"/>
    </source>
</evidence>
<evidence type="ECO:0000256" key="2">
    <source>
        <dbReference type="ARBA" id="ARBA00022692"/>
    </source>
</evidence>
<keyword evidence="4 5" id="KW-0472">Membrane</keyword>
<dbReference type="Pfam" id="PF10324">
    <property type="entry name" value="7TM_GPCR_Srw"/>
    <property type="match status" value="1"/>
</dbReference>
<dbReference type="Proteomes" id="UP000001940">
    <property type="component" value="Chromosome II"/>
</dbReference>
<dbReference type="AGR" id="WB:WBGene00005826"/>
<dbReference type="SUPFAM" id="SSF81321">
    <property type="entry name" value="Family A G protein-coupled receptor-like"/>
    <property type="match status" value="1"/>
</dbReference>
<keyword evidence="2 5" id="KW-0812">Transmembrane</keyword>
<keyword evidence="3 5" id="KW-1133">Transmembrane helix</keyword>
<dbReference type="AlphaFoldDB" id="Q9U8C8"/>
<keyword evidence="7" id="KW-0675">Receptor</keyword>
<feature type="transmembrane region" description="Helical" evidence="5">
    <location>
        <begin position="209"/>
        <end position="230"/>
    </location>
</feature>
<evidence type="ECO:0000313" key="9">
    <source>
        <dbReference type="WormBase" id="T11F1.5"/>
    </source>
</evidence>
<gene>
    <name evidence="7 9" type="primary">srw-79</name>
    <name evidence="7" type="ORF">CELE_T11F1.5</name>
    <name evidence="9" type="ORF">T11F1.5</name>
</gene>
<organism evidence="7 8">
    <name type="scientific">Caenorhabditis elegans</name>
    <dbReference type="NCBI Taxonomy" id="6239"/>
    <lineage>
        <taxon>Eukaryota</taxon>
        <taxon>Metazoa</taxon>
        <taxon>Ecdysozoa</taxon>
        <taxon>Nematoda</taxon>
        <taxon>Chromadorea</taxon>
        <taxon>Rhabditida</taxon>
        <taxon>Rhabditina</taxon>
        <taxon>Rhabditomorpha</taxon>
        <taxon>Rhabditoidea</taxon>
        <taxon>Rhabditidae</taxon>
        <taxon>Peloderinae</taxon>
        <taxon>Caenorhabditis</taxon>
    </lineage>
</organism>
<sequence>MNDGLDYPVYENFKNIVSEIDVVQNYASTAGVIMNIPHIFILTRSSMRTSSTNSLMIGIAICDILYLSILAELWIRNAYFSDFLCINVGSYAYIVSAWILECLRDLIEKASFWLGFMLAMTRYIIMKSSGRADKLARPSSGYLITFIISVISAALSGWYYGRYYLEKDQNLWIMWDECAGYRPKVKGIRYFLVMDDAAIHSRSHTIINAISRTLISFLYPIIGVLLMVEIRRSAKFAAKKLKSEKSATERYHASRMILVMTVMYFLASAPIGALDFINVSEIVTESSFLRLSLDHSAYLMSAIFCLNSASHCIINLSMSSAYRNTIKMSWMRSPKSVKIFTVTRIKSIG</sequence>
<dbReference type="WormBase" id="T11F1.5">
    <property type="protein sequence ID" value="CE33936"/>
    <property type="gene ID" value="WBGene00005826"/>
    <property type="gene designation" value="srw-79"/>
</dbReference>
<evidence type="ECO:0000256" key="4">
    <source>
        <dbReference type="ARBA" id="ARBA00023136"/>
    </source>
</evidence>
<proteinExistence type="predicted"/>
<feature type="transmembrane region" description="Helical" evidence="5">
    <location>
        <begin position="106"/>
        <end position="125"/>
    </location>
</feature>
<feature type="transmembrane region" description="Helical" evidence="5">
    <location>
        <begin position="141"/>
        <end position="161"/>
    </location>
</feature>
<dbReference type="UCSC" id="T11F1.5">
    <property type="organism name" value="c. elegans"/>
</dbReference>
<keyword evidence="8" id="KW-1185">Reference proteome</keyword>
<evidence type="ECO:0000313" key="7">
    <source>
        <dbReference type="EMBL" id="CCD72784.1"/>
    </source>
</evidence>
<reference evidence="7 8" key="1">
    <citation type="journal article" date="1998" name="Science">
        <title>Genome sequence of the nematode C. elegans: a platform for investigating biology.</title>
        <authorList>
            <consortium name="The C. elegans sequencing consortium"/>
            <person name="Sulson J.E."/>
            <person name="Waterston R."/>
        </authorList>
    </citation>
    <scope>NUCLEOTIDE SEQUENCE [LARGE SCALE GENOMIC DNA]</scope>
    <source>
        <strain evidence="7 8">Bristol N2</strain>
    </source>
</reference>
<dbReference type="Gene3D" id="1.20.1070.10">
    <property type="entry name" value="Rhodopsin 7-helix transmembrane proteins"/>
    <property type="match status" value="1"/>
</dbReference>